<dbReference type="InterPro" id="IPR027417">
    <property type="entry name" value="P-loop_NTPase"/>
</dbReference>
<dbReference type="OrthoDB" id="3237462at2"/>
<dbReference type="PANTHER" id="PTHR43581:SF4">
    <property type="entry name" value="ATP_GTP PHOSPHATASE"/>
    <property type="match status" value="1"/>
</dbReference>
<dbReference type="GO" id="GO:0005524">
    <property type="term" value="F:ATP binding"/>
    <property type="evidence" value="ECO:0007669"/>
    <property type="project" value="InterPro"/>
</dbReference>
<dbReference type="InterPro" id="IPR051396">
    <property type="entry name" value="Bact_Antivir_Def_Nuclease"/>
</dbReference>
<accession>A0A1Q2CMD0</accession>
<protein>
    <submittedName>
        <fullName evidence="2">AAA family ATPase</fullName>
    </submittedName>
</protein>
<dbReference type="GO" id="GO:0016887">
    <property type="term" value="F:ATP hydrolysis activity"/>
    <property type="evidence" value="ECO:0007669"/>
    <property type="project" value="InterPro"/>
</dbReference>
<dbReference type="Gene3D" id="3.40.50.300">
    <property type="entry name" value="P-loop containing nucleotide triphosphate hydrolases"/>
    <property type="match status" value="1"/>
</dbReference>
<dbReference type="PANTHER" id="PTHR43581">
    <property type="entry name" value="ATP/GTP PHOSPHATASE"/>
    <property type="match status" value="1"/>
</dbReference>
<evidence type="ECO:0000313" key="2">
    <source>
        <dbReference type="EMBL" id="AQP47274.1"/>
    </source>
</evidence>
<organism evidence="2 3">
    <name type="scientific">Tessaracoccus aquimaris</name>
    <dbReference type="NCBI Taxonomy" id="1332264"/>
    <lineage>
        <taxon>Bacteria</taxon>
        <taxon>Bacillati</taxon>
        <taxon>Actinomycetota</taxon>
        <taxon>Actinomycetes</taxon>
        <taxon>Propionibacteriales</taxon>
        <taxon>Propionibacteriaceae</taxon>
        <taxon>Tessaracoccus</taxon>
    </lineage>
</organism>
<dbReference type="EMBL" id="CP019606">
    <property type="protein sequence ID" value="AQP47274.1"/>
    <property type="molecule type" value="Genomic_DNA"/>
</dbReference>
<dbReference type="SUPFAM" id="SSF52540">
    <property type="entry name" value="P-loop containing nucleoside triphosphate hydrolases"/>
    <property type="match status" value="1"/>
</dbReference>
<dbReference type="AlphaFoldDB" id="A0A1Q2CMD0"/>
<reference evidence="3" key="1">
    <citation type="submission" date="2017-02" db="EMBL/GenBank/DDBJ databases">
        <title>Tessaracoccus aquaemaris sp. nov., isolated from the intestine of a Korean rockfish, Sebastes schlegelii, in a marine aquaculture pond.</title>
        <authorList>
            <person name="Tak E.J."/>
            <person name="Bae J.-W."/>
        </authorList>
    </citation>
    <scope>NUCLEOTIDE SEQUENCE [LARGE SCALE GENOMIC DNA]</scope>
    <source>
        <strain evidence="3">NSG39</strain>
    </source>
</reference>
<evidence type="ECO:0000259" key="1">
    <source>
        <dbReference type="Pfam" id="PF13304"/>
    </source>
</evidence>
<keyword evidence="3" id="KW-1185">Reference proteome</keyword>
<evidence type="ECO:0000313" key="3">
    <source>
        <dbReference type="Proteomes" id="UP000188145"/>
    </source>
</evidence>
<feature type="domain" description="ATPase AAA-type core" evidence="1">
    <location>
        <begin position="33"/>
        <end position="323"/>
    </location>
</feature>
<dbReference type="InterPro" id="IPR003959">
    <property type="entry name" value="ATPase_AAA_core"/>
</dbReference>
<gene>
    <name evidence="2" type="ORF">BW730_06925</name>
</gene>
<dbReference type="KEGG" id="tes:BW730_06925"/>
<dbReference type="STRING" id="1332264.BW730_06925"/>
<dbReference type="Pfam" id="PF13304">
    <property type="entry name" value="AAA_21"/>
    <property type="match status" value="1"/>
</dbReference>
<name>A0A1Q2CMD0_9ACTN</name>
<dbReference type="Proteomes" id="UP000188145">
    <property type="component" value="Chromosome"/>
</dbReference>
<sequence length="599" mass="65264">MEGGPLMEIRRIEIRNFRGVRSLIWKIPAGRHFLALIGPGDSTKSSILTAVDMALSDRWNLSFSDSDFYQADVTQQISIRVTLTGLPPELRQHNVLGLHLSGLDANGELHQDPADDHEACVTICLSVDSELEPRWTIFRPDKNSEEVTVTSAVRRLIGTYKVDERIDAHLRWTKTSALGRLTEGKHGTAKLLVEANRSAHAAVADAIPEALQQLTKTIQGKMHDLGSGEFKGLRPGLDHSLTNSTGNLALYEGSVPLTNYGLGSRRLAGIAAQQLAHDGKAFLLVDEIEYGLEPHRLVNLLSQLRRSDIPGQVFITTHSPTVLRHLAPGDLAVVRSFPNGHVEVKCLDPDEEEIQKLLRASPDAFLARRIAIGEGKTEYGLLLGLLDRWDDEVAGSGAPVSASLGVVAVEGSGSETVRRGEILIGLGYEVTLLLDSDVADVNVAADSLAVLPGAAVVRWQDGFNLERALCEILDVQGLTALIRLGIELSEHPEDGEANFLSHLKHFGLPSELADLEVSSWISASFTLAQARELVARVASKKSWFKQVHRGRALASHFMTARHLEGSNELGKVNDLRAAIYDPRPTRAENDELVEGESAP</sequence>
<proteinExistence type="predicted"/>